<accession>Q1PX15</accession>
<proteinExistence type="predicted"/>
<dbReference type="EMBL" id="CT573073">
    <property type="protein sequence ID" value="CAJ71767.1"/>
    <property type="molecule type" value="Genomic_DNA"/>
</dbReference>
<protein>
    <submittedName>
        <fullName evidence="1">Uncharacterized protein</fullName>
    </submittedName>
</protein>
<dbReference type="AlphaFoldDB" id="Q1PX15"/>
<name>Q1PX15_KUEST</name>
<reference evidence="1" key="1">
    <citation type="journal article" date="2006" name="Nature">
        <title>Deciphering the evolution and metabolism of an anammox bacterium from a community genome.</title>
        <authorList>
            <person name="Strous M."/>
            <person name="Pelletier E."/>
            <person name="Mangenot S."/>
            <person name="Rattei T."/>
            <person name="Lehner A."/>
            <person name="Taylor M.W."/>
            <person name="Horn M."/>
            <person name="Daims H."/>
            <person name="Bartol-Mavel D."/>
            <person name="Wincker P."/>
            <person name="Barbe V."/>
            <person name="Fonknechten N."/>
            <person name="Vallenet D."/>
            <person name="Segurens B."/>
            <person name="Schenowitz-Truong C."/>
            <person name="Medigue C."/>
            <person name="Collingro A."/>
            <person name="Snel B."/>
            <person name="Dutilh B.E."/>
            <person name="OpDenCamp H.J.M."/>
            <person name="vanDerDrift C."/>
            <person name="Cirpus I."/>
            <person name="vanDePas-Schoonen K.T."/>
            <person name="Harhangi H.R."/>
            <person name="vanNiftrik L."/>
            <person name="Schmid M."/>
            <person name="Keltjens J."/>
            <person name="vanDeVossenberg J."/>
            <person name="Kartal B."/>
            <person name="Meier H."/>
            <person name="Frishman D."/>
            <person name="Huynen M.A."/>
            <person name="Mewes H."/>
            <person name="Weissenbach J."/>
            <person name="Jetten M.S.M."/>
            <person name="Wagner M."/>
            <person name="LePaslier D."/>
        </authorList>
    </citation>
    <scope>NUCLEOTIDE SEQUENCE</scope>
</reference>
<sequence>MCRGWTGFLHRFNYPLYYENKFDPLSHAPQTGQMDNFILILRQAFSTLMGKQH</sequence>
<evidence type="ECO:0000313" key="1">
    <source>
        <dbReference type="EMBL" id="CAJ71767.1"/>
    </source>
</evidence>
<organism evidence="1">
    <name type="scientific">Kuenenia stuttgartiensis</name>
    <dbReference type="NCBI Taxonomy" id="174633"/>
    <lineage>
        <taxon>Bacteria</taxon>
        <taxon>Pseudomonadati</taxon>
        <taxon>Planctomycetota</taxon>
        <taxon>Candidatus Brocadiia</taxon>
        <taxon>Candidatus Brocadiales</taxon>
        <taxon>Candidatus Brocadiaceae</taxon>
        <taxon>Candidatus Kuenenia</taxon>
    </lineage>
</organism>
<reference evidence="1" key="2">
    <citation type="submission" date="2006-01" db="EMBL/GenBank/DDBJ databases">
        <authorList>
            <person name="Genoscope"/>
        </authorList>
    </citation>
    <scope>NUCLEOTIDE SEQUENCE</scope>
</reference>
<gene>
    <name evidence="1" type="ORF">kustc1022</name>
</gene>